<evidence type="ECO:0000313" key="4">
    <source>
        <dbReference type="EMBL" id="MBC8599908.1"/>
    </source>
</evidence>
<protein>
    <submittedName>
        <fullName evidence="4">TetR/AcrR family transcriptional regulator</fullName>
    </submittedName>
</protein>
<organism evidence="4 5">
    <name type="scientific">Enterocloster hominis</name>
    <name type="common">ex Liu et al. 2021</name>
    <dbReference type="NCBI Taxonomy" id="2763663"/>
    <lineage>
        <taxon>Bacteria</taxon>
        <taxon>Bacillati</taxon>
        <taxon>Bacillota</taxon>
        <taxon>Clostridia</taxon>
        <taxon>Lachnospirales</taxon>
        <taxon>Lachnospiraceae</taxon>
        <taxon>Enterocloster</taxon>
    </lineage>
</organism>
<feature type="DNA-binding region" description="H-T-H motif" evidence="2">
    <location>
        <begin position="34"/>
        <end position="53"/>
    </location>
</feature>
<dbReference type="Pfam" id="PF00440">
    <property type="entry name" value="TetR_N"/>
    <property type="match status" value="1"/>
</dbReference>
<dbReference type="InterPro" id="IPR039532">
    <property type="entry name" value="TetR_C_Firmicutes"/>
</dbReference>
<name>A0ABR7NVC0_9FIRM</name>
<proteinExistence type="predicted"/>
<dbReference type="InterPro" id="IPR001647">
    <property type="entry name" value="HTH_TetR"/>
</dbReference>
<accession>A0ABR7NVC0</accession>
<dbReference type="PANTHER" id="PTHR43479">
    <property type="entry name" value="ACREF/ENVCD OPERON REPRESSOR-RELATED"/>
    <property type="match status" value="1"/>
</dbReference>
<keyword evidence="1 2" id="KW-0238">DNA-binding</keyword>
<dbReference type="InterPro" id="IPR009057">
    <property type="entry name" value="Homeodomain-like_sf"/>
</dbReference>
<comment type="caution">
    <text evidence="4">The sequence shown here is derived from an EMBL/GenBank/DDBJ whole genome shotgun (WGS) entry which is preliminary data.</text>
</comment>
<dbReference type="InterPro" id="IPR050624">
    <property type="entry name" value="HTH-type_Tx_Regulator"/>
</dbReference>
<dbReference type="Proteomes" id="UP000647491">
    <property type="component" value="Unassembled WGS sequence"/>
</dbReference>
<gene>
    <name evidence="4" type="ORF">H8708_11840</name>
</gene>
<dbReference type="SUPFAM" id="SSF46689">
    <property type="entry name" value="Homeodomain-like"/>
    <property type="match status" value="1"/>
</dbReference>
<feature type="domain" description="HTH tetR-type" evidence="3">
    <location>
        <begin position="11"/>
        <end position="71"/>
    </location>
</feature>
<evidence type="ECO:0000313" key="5">
    <source>
        <dbReference type="Proteomes" id="UP000647491"/>
    </source>
</evidence>
<dbReference type="PROSITE" id="PS50977">
    <property type="entry name" value="HTH_TETR_2"/>
    <property type="match status" value="1"/>
</dbReference>
<evidence type="ECO:0000256" key="1">
    <source>
        <dbReference type="ARBA" id="ARBA00023125"/>
    </source>
</evidence>
<dbReference type="Pfam" id="PF14278">
    <property type="entry name" value="TetR_C_8"/>
    <property type="match status" value="1"/>
</dbReference>
<evidence type="ECO:0000256" key="2">
    <source>
        <dbReference type="PROSITE-ProRule" id="PRU00335"/>
    </source>
</evidence>
<dbReference type="PANTHER" id="PTHR43479:SF7">
    <property type="entry name" value="TETR-FAMILY TRANSCRIPTIONAL REGULATOR"/>
    <property type="match status" value="1"/>
</dbReference>
<reference evidence="4 5" key="1">
    <citation type="submission" date="2020-08" db="EMBL/GenBank/DDBJ databases">
        <title>Genome public.</title>
        <authorList>
            <person name="Liu C."/>
            <person name="Sun Q."/>
        </authorList>
    </citation>
    <scope>NUCLEOTIDE SEQUENCE [LARGE SCALE GENOMIC DNA]</scope>
    <source>
        <strain evidence="4 5">BX10</strain>
    </source>
</reference>
<sequence length="193" mass="22339">MRNPKEDRRVRRTQKLLKESLVQLMSEKAFKDITIKDITERADLNRGTFYLHYSDTYDLLTAMENGVLEDFQEMITAYMPSRPGNGLMPVLLPIVHYIVENEQICKNLFENNVSNEFVTKFKELIRKNGGALIERLYPACQTADSEYFFEFITYGLIGIIKKWLDNGMPQTEEEIARMSSDAVLSLARSFFAA</sequence>
<dbReference type="Gene3D" id="1.10.357.10">
    <property type="entry name" value="Tetracycline Repressor, domain 2"/>
    <property type="match status" value="1"/>
</dbReference>
<dbReference type="RefSeq" id="WP_022273350.1">
    <property type="nucleotide sequence ID" value="NZ_JACRTJ010000025.1"/>
</dbReference>
<dbReference type="EMBL" id="JACRTJ010000025">
    <property type="protein sequence ID" value="MBC8599908.1"/>
    <property type="molecule type" value="Genomic_DNA"/>
</dbReference>
<evidence type="ECO:0000259" key="3">
    <source>
        <dbReference type="PROSITE" id="PS50977"/>
    </source>
</evidence>
<keyword evidence="5" id="KW-1185">Reference proteome</keyword>